<evidence type="ECO:0000313" key="4">
    <source>
        <dbReference type="EMBL" id="CAG5113571.1"/>
    </source>
</evidence>
<sequence>MAGRTKIQERAFRESCTVFDCLERRHKEEEWWEQAKWRIRKTAKQISLDLALKEAVGYINLSEDSSAINGHNRIGDTSSVIRKLDEGATNDHVDRRGNTALHFAVRFGYIRIVQLILEHHPQELERKNIHGHTALRIAFETNNYEMYHMLLKKKPENPIYHWLMSQGQSGDVGLACIDKSYELGSVIVNDYKHLKETGDLNRHDWRFRIAFPKLETFCTSQKGPYFLTNFFKSTLGFRTANIDGDLTSLVNKNGALLSRENFNGEVKLVELLVYFNLMNCHYRFLDEDITFNSFQQLRQDDLERMGFRLGTIRSILAAIYELKTNGANVMQAILRRRVESVCESSSKTDAGPL</sequence>
<evidence type="ECO:0000313" key="5">
    <source>
        <dbReference type="Proteomes" id="UP001158576"/>
    </source>
</evidence>
<keyword evidence="5" id="KW-1185">Reference proteome</keyword>
<dbReference type="Gene3D" id="1.10.150.50">
    <property type="entry name" value="Transcription Factor, Ets-1"/>
    <property type="match status" value="1"/>
</dbReference>
<name>A0ABN7T6X3_OIKDI</name>
<reference evidence="4 5" key="1">
    <citation type="submission" date="2021-04" db="EMBL/GenBank/DDBJ databases">
        <authorList>
            <person name="Bliznina A."/>
        </authorList>
    </citation>
    <scope>NUCLEOTIDE SEQUENCE [LARGE SCALE GENOMIC DNA]</scope>
</reference>
<evidence type="ECO:0000256" key="3">
    <source>
        <dbReference type="PROSITE-ProRule" id="PRU00023"/>
    </source>
</evidence>
<dbReference type="SUPFAM" id="SSF47769">
    <property type="entry name" value="SAM/Pointed domain"/>
    <property type="match status" value="1"/>
</dbReference>
<dbReference type="PANTHER" id="PTHR24198">
    <property type="entry name" value="ANKYRIN REPEAT AND PROTEIN KINASE DOMAIN-CONTAINING PROTEIN"/>
    <property type="match status" value="1"/>
</dbReference>
<gene>
    <name evidence="4" type="ORF">OKIOD_LOCUS16428</name>
</gene>
<dbReference type="SUPFAM" id="SSF48403">
    <property type="entry name" value="Ankyrin repeat"/>
    <property type="match status" value="1"/>
</dbReference>
<dbReference type="EMBL" id="OU015567">
    <property type="protein sequence ID" value="CAG5113571.1"/>
    <property type="molecule type" value="Genomic_DNA"/>
</dbReference>
<dbReference type="PROSITE" id="PS50297">
    <property type="entry name" value="ANK_REP_REGION"/>
    <property type="match status" value="1"/>
</dbReference>
<dbReference type="Proteomes" id="UP001158576">
    <property type="component" value="Chromosome 2"/>
</dbReference>
<keyword evidence="2 3" id="KW-0040">ANK repeat</keyword>
<dbReference type="PANTHER" id="PTHR24198:SF165">
    <property type="entry name" value="ANKYRIN REPEAT-CONTAINING PROTEIN-RELATED"/>
    <property type="match status" value="1"/>
</dbReference>
<dbReference type="PROSITE" id="PS50088">
    <property type="entry name" value="ANK_REPEAT"/>
    <property type="match status" value="1"/>
</dbReference>
<dbReference type="InterPro" id="IPR036770">
    <property type="entry name" value="Ankyrin_rpt-contain_sf"/>
</dbReference>
<dbReference type="Pfam" id="PF12796">
    <property type="entry name" value="Ank_2"/>
    <property type="match status" value="1"/>
</dbReference>
<dbReference type="SMART" id="SM00248">
    <property type="entry name" value="ANK"/>
    <property type="match status" value="2"/>
</dbReference>
<dbReference type="InterPro" id="IPR013761">
    <property type="entry name" value="SAM/pointed_sf"/>
</dbReference>
<proteinExistence type="predicted"/>
<keyword evidence="1" id="KW-0677">Repeat</keyword>
<protein>
    <submittedName>
        <fullName evidence="4">Oidioi.mRNA.OKI2018_I69.chr2.g7663.t1.cds</fullName>
    </submittedName>
</protein>
<accession>A0ABN7T6X3</accession>
<dbReference type="Gene3D" id="1.25.40.20">
    <property type="entry name" value="Ankyrin repeat-containing domain"/>
    <property type="match status" value="1"/>
</dbReference>
<evidence type="ECO:0000256" key="2">
    <source>
        <dbReference type="ARBA" id="ARBA00023043"/>
    </source>
</evidence>
<feature type="repeat" description="ANK" evidence="3">
    <location>
        <begin position="96"/>
        <end position="119"/>
    </location>
</feature>
<organism evidence="4 5">
    <name type="scientific">Oikopleura dioica</name>
    <name type="common">Tunicate</name>
    <dbReference type="NCBI Taxonomy" id="34765"/>
    <lineage>
        <taxon>Eukaryota</taxon>
        <taxon>Metazoa</taxon>
        <taxon>Chordata</taxon>
        <taxon>Tunicata</taxon>
        <taxon>Appendicularia</taxon>
        <taxon>Copelata</taxon>
        <taxon>Oikopleuridae</taxon>
        <taxon>Oikopleura</taxon>
    </lineage>
</organism>
<dbReference type="InterPro" id="IPR002110">
    <property type="entry name" value="Ankyrin_rpt"/>
</dbReference>
<evidence type="ECO:0000256" key="1">
    <source>
        <dbReference type="ARBA" id="ARBA00022737"/>
    </source>
</evidence>